<dbReference type="RefSeq" id="XP_064685990.1">
    <property type="nucleotide sequence ID" value="XM_064828788.1"/>
</dbReference>
<dbReference type="GO" id="GO:0006915">
    <property type="term" value="P:apoptotic process"/>
    <property type="evidence" value="ECO:0007669"/>
    <property type="project" value="UniProtKB-KW"/>
</dbReference>
<evidence type="ECO:0000256" key="1">
    <source>
        <dbReference type="ARBA" id="ARBA00009005"/>
    </source>
</evidence>
<evidence type="ECO:0000256" key="3">
    <source>
        <dbReference type="ARBA" id="ARBA00022807"/>
    </source>
</evidence>
<feature type="compositionally biased region" description="Polar residues" evidence="4">
    <location>
        <begin position="131"/>
        <end position="144"/>
    </location>
</feature>
<feature type="region of interest" description="Disordered" evidence="4">
    <location>
        <begin position="1"/>
        <end position="190"/>
    </location>
</feature>
<gene>
    <name evidence="6" type="ORF">ATC70_009559</name>
</gene>
<feature type="compositionally biased region" description="Pro residues" evidence="4">
    <location>
        <begin position="25"/>
        <end position="54"/>
    </location>
</feature>
<dbReference type="GO" id="GO:0006508">
    <property type="term" value="P:proteolysis"/>
    <property type="evidence" value="ECO:0007669"/>
    <property type="project" value="InterPro"/>
</dbReference>
<dbReference type="PANTHER" id="PTHR48104">
    <property type="entry name" value="METACASPASE-4"/>
    <property type="match status" value="1"/>
</dbReference>
<dbReference type="AlphaFoldDB" id="A0AAN7DMU5"/>
<comment type="caution">
    <text evidence="6">The sequence shown here is derived from an EMBL/GenBank/DDBJ whole genome shotgun (WGS) entry which is preliminary data.</text>
</comment>
<feature type="compositionally biased region" description="Pro residues" evidence="4">
    <location>
        <begin position="117"/>
        <end position="129"/>
    </location>
</feature>
<protein>
    <submittedName>
        <fullName evidence="6">Aminotran_1_2 domain-containing protein</fullName>
    </submittedName>
</protein>
<keyword evidence="3" id="KW-0378">Hydrolase</keyword>
<dbReference type="Pfam" id="PF00656">
    <property type="entry name" value="Peptidase_C14"/>
    <property type="match status" value="1"/>
</dbReference>
<dbReference type="InterPro" id="IPR050452">
    <property type="entry name" value="Metacaspase"/>
</dbReference>
<accession>A0AAN7DMU5</accession>
<evidence type="ECO:0000256" key="2">
    <source>
        <dbReference type="ARBA" id="ARBA00022703"/>
    </source>
</evidence>
<keyword evidence="3" id="KW-0645">Protease</keyword>
<evidence type="ECO:0000313" key="6">
    <source>
        <dbReference type="EMBL" id="KAK4519324.1"/>
    </source>
</evidence>
<dbReference type="GeneID" id="89953245"/>
<dbReference type="GO" id="GO:0005737">
    <property type="term" value="C:cytoplasm"/>
    <property type="evidence" value="ECO:0007669"/>
    <property type="project" value="TreeGrafter"/>
</dbReference>
<reference evidence="6 7" key="1">
    <citation type="submission" date="2022-11" db="EMBL/GenBank/DDBJ databases">
        <title>Mucor velutinosus strain NIH1002 WGS.</title>
        <authorList>
            <person name="Subramanian P."/>
            <person name="Mullikin J.C."/>
            <person name="Segre J.A."/>
            <person name="Zelazny A.M."/>
        </authorList>
    </citation>
    <scope>NUCLEOTIDE SEQUENCE [LARGE SCALE GENOMIC DNA]</scope>
    <source>
        <strain evidence="6 7">NIH1002</strain>
    </source>
</reference>
<keyword evidence="3" id="KW-0788">Thiol protease</keyword>
<evidence type="ECO:0000313" key="7">
    <source>
        <dbReference type="Proteomes" id="UP001304243"/>
    </source>
</evidence>
<dbReference type="Proteomes" id="UP001304243">
    <property type="component" value="Unassembled WGS sequence"/>
</dbReference>
<evidence type="ECO:0000256" key="4">
    <source>
        <dbReference type="SAM" id="MobiDB-lite"/>
    </source>
</evidence>
<dbReference type="InterPro" id="IPR011600">
    <property type="entry name" value="Pept_C14_caspase"/>
</dbReference>
<keyword evidence="2" id="KW-0053">Apoptosis</keyword>
<sequence length="519" mass="56497">MAYPGSYGTHGYGQPQKSQQQQQGYPPPSQGGYPPPSQGGYPPPSQGGYPPPPQGGYASQGYPPPPPQQGGYQGGYPSQGYPPPPAPQHYGGYNQPPAQYGGAGFPSPQQQQQQQFSPPPNYGNYPPPSDASLNSNNRQQSSGIQPPAYQGPDPVFQPTDPTLNQANYPQPPNSSHNQGTHPIPYGKPQSADVANNFVMHVNPSMQNERPPNFQLSNCQGRKRALLIGINYIGSKNALNGCINDVKNVKQFLTTLYNFREEDMVILTDDKQDPKFIPTKQNILSAMQWLVSGARENDSFFFHFSGHGGRVKDTDGDEDDGYDETIYPVDHDRYQGDSGQIADDEMHAIMVRPLPRGARLTCIFDSCHSGTALDLPYVYSTQGTIKEDNPFKDAGSGLLSAGLAYAAGNKSGALSSLMSLGKNIMGRKSVDDRVKQFKSSESDVIMFSGCKDNQTSADAMENGASTGAMSYAFTTVLRQNQQLTYLQLLNAIREILKSKYSQRPQLSASHPIDVNLLFII</sequence>
<proteinExistence type="inferred from homology"/>
<feature type="compositionally biased region" description="Low complexity" evidence="4">
    <location>
        <begin position="12"/>
        <end position="24"/>
    </location>
</feature>
<feature type="domain" description="Peptidase C14 caspase" evidence="5">
    <location>
        <begin position="221"/>
        <end position="510"/>
    </location>
</feature>
<dbReference type="PANTHER" id="PTHR48104:SF30">
    <property type="entry name" value="METACASPASE-1"/>
    <property type="match status" value="1"/>
</dbReference>
<feature type="compositionally biased region" description="Low complexity" evidence="4">
    <location>
        <begin position="105"/>
        <end position="116"/>
    </location>
</feature>
<dbReference type="InterPro" id="IPR029030">
    <property type="entry name" value="Caspase-like_dom_sf"/>
</dbReference>
<evidence type="ECO:0000259" key="5">
    <source>
        <dbReference type="Pfam" id="PF00656"/>
    </source>
</evidence>
<keyword evidence="7" id="KW-1185">Reference proteome</keyword>
<organism evidence="6 7">
    <name type="scientific">Mucor velutinosus</name>
    <dbReference type="NCBI Taxonomy" id="708070"/>
    <lineage>
        <taxon>Eukaryota</taxon>
        <taxon>Fungi</taxon>
        <taxon>Fungi incertae sedis</taxon>
        <taxon>Mucoromycota</taxon>
        <taxon>Mucoromycotina</taxon>
        <taxon>Mucoromycetes</taxon>
        <taxon>Mucorales</taxon>
        <taxon>Mucorineae</taxon>
        <taxon>Mucoraceae</taxon>
        <taxon>Mucor</taxon>
    </lineage>
</organism>
<name>A0AAN7DMU5_9FUNG</name>
<feature type="compositionally biased region" description="Polar residues" evidence="4">
    <location>
        <begin position="159"/>
        <end position="180"/>
    </location>
</feature>
<dbReference type="GO" id="GO:0004197">
    <property type="term" value="F:cysteine-type endopeptidase activity"/>
    <property type="evidence" value="ECO:0007669"/>
    <property type="project" value="InterPro"/>
</dbReference>
<dbReference type="SUPFAM" id="SSF52129">
    <property type="entry name" value="Caspase-like"/>
    <property type="match status" value="1"/>
</dbReference>
<dbReference type="PRINTS" id="PR01871">
    <property type="entry name" value="ANNEXINVII"/>
</dbReference>
<comment type="similarity">
    <text evidence="1">Belongs to the peptidase C14B family.</text>
</comment>
<dbReference type="EMBL" id="JASEJX010000012">
    <property type="protein sequence ID" value="KAK4519324.1"/>
    <property type="molecule type" value="Genomic_DNA"/>
</dbReference>
<dbReference type="Gene3D" id="3.40.50.12660">
    <property type="match status" value="1"/>
</dbReference>